<dbReference type="InterPro" id="IPR035513">
    <property type="entry name" value="Invertase/methylesterase_inhib"/>
</dbReference>
<reference evidence="13 14" key="1">
    <citation type="submission" date="2020-10" db="EMBL/GenBank/DDBJ databases">
        <title>The Coptis chinensis genome and diversification of protoberbering-type alkaloids.</title>
        <authorList>
            <person name="Wang B."/>
            <person name="Shu S."/>
            <person name="Song C."/>
            <person name="Liu Y."/>
        </authorList>
    </citation>
    <scope>NUCLEOTIDE SEQUENCE [LARGE SCALE GENOMIC DNA]</scope>
    <source>
        <strain evidence="13">HL-2020</strain>
        <tissue evidence="13">Leaf</tissue>
    </source>
</reference>
<protein>
    <recommendedName>
        <fullName evidence="4 10">Pectinesterase</fullName>
        <ecNumber evidence="4 10">3.1.1.11</ecNumber>
    </recommendedName>
</protein>
<dbReference type="Gene3D" id="2.160.20.10">
    <property type="entry name" value="Single-stranded right-handed beta-helix, Pectin lyase-like"/>
    <property type="match status" value="1"/>
</dbReference>
<feature type="active site" evidence="9">
    <location>
        <position position="418"/>
    </location>
</feature>
<evidence type="ECO:0000256" key="11">
    <source>
        <dbReference type="SAM" id="Phobius"/>
    </source>
</evidence>
<dbReference type="SUPFAM" id="SSF101148">
    <property type="entry name" value="Plant invertase/pectin methylesterase inhibitor"/>
    <property type="match status" value="1"/>
</dbReference>
<dbReference type="GO" id="GO:0045490">
    <property type="term" value="P:pectin catabolic process"/>
    <property type="evidence" value="ECO:0007669"/>
    <property type="project" value="UniProtKB-UniRule"/>
</dbReference>
<keyword evidence="10" id="KW-0134">Cell wall</keyword>
<dbReference type="PANTHER" id="PTHR31707">
    <property type="entry name" value="PECTINESTERASE"/>
    <property type="match status" value="1"/>
</dbReference>
<dbReference type="InterPro" id="IPR011050">
    <property type="entry name" value="Pectin_lyase_fold/virulence"/>
</dbReference>
<evidence type="ECO:0000259" key="12">
    <source>
        <dbReference type="SMART" id="SM00856"/>
    </source>
</evidence>
<name>A0A835L9K8_9MAGN</name>
<dbReference type="OrthoDB" id="2019149at2759"/>
<comment type="caution">
    <text evidence="13">The sequence shown here is derived from an EMBL/GenBank/DDBJ whole genome shotgun (WGS) entry which is preliminary data.</text>
</comment>
<keyword evidence="11" id="KW-0472">Membrane</keyword>
<dbReference type="InterPro" id="IPR033131">
    <property type="entry name" value="Pectinesterase_Asp_AS"/>
</dbReference>
<comment type="function">
    <text evidence="10">Acts in the modification of cell walls via demethylesterification of cell wall pectin.</text>
</comment>
<dbReference type="SUPFAM" id="SSF51126">
    <property type="entry name" value="Pectin lyase-like"/>
    <property type="match status" value="1"/>
</dbReference>
<dbReference type="NCBIfam" id="TIGR01614">
    <property type="entry name" value="PME_inhib"/>
    <property type="match status" value="1"/>
</dbReference>
<dbReference type="GO" id="GO:0042545">
    <property type="term" value="P:cell wall modification"/>
    <property type="evidence" value="ECO:0007669"/>
    <property type="project" value="UniProtKB-UniRule"/>
</dbReference>
<evidence type="ECO:0000313" key="14">
    <source>
        <dbReference type="Proteomes" id="UP000631114"/>
    </source>
</evidence>
<feature type="domain" description="Pectinesterase inhibitor" evidence="12">
    <location>
        <begin position="55"/>
        <end position="215"/>
    </location>
</feature>
<dbReference type="InterPro" id="IPR006501">
    <property type="entry name" value="Pectinesterase_inhib_dom"/>
</dbReference>
<dbReference type="EC" id="3.1.1.11" evidence="4 10"/>
<organism evidence="13 14">
    <name type="scientific">Coptis chinensis</name>
    <dbReference type="NCBI Taxonomy" id="261450"/>
    <lineage>
        <taxon>Eukaryota</taxon>
        <taxon>Viridiplantae</taxon>
        <taxon>Streptophyta</taxon>
        <taxon>Embryophyta</taxon>
        <taxon>Tracheophyta</taxon>
        <taxon>Spermatophyta</taxon>
        <taxon>Magnoliopsida</taxon>
        <taxon>Ranunculales</taxon>
        <taxon>Ranunculaceae</taxon>
        <taxon>Coptidoideae</taxon>
        <taxon>Coptis</taxon>
    </lineage>
</organism>
<feature type="transmembrane region" description="Helical" evidence="11">
    <location>
        <begin position="24"/>
        <end position="46"/>
    </location>
</feature>
<dbReference type="Gene3D" id="1.20.140.40">
    <property type="entry name" value="Invertase/pectin methylesterase inhibitor family protein"/>
    <property type="match status" value="1"/>
</dbReference>
<comment type="catalytic activity">
    <reaction evidence="10">
        <text>[(1-&gt;4)-alpha-D-galacturonosyl methyl ester](n) + n H2O = [(1-&gt;4)-alpha-D-galacturonosyl](n) + n methanol + n H(+)</text>
        <dbReference type="Rhea" id="RHEA:22380"/>
        <dbReference type="Rhea" id="RHEA-COMP:14570"/>
        <dbReference type="Rhea" id="RHEA-COMP:14573"/>
        <dbReference type="ChEBI" id="CHEBI:15377"/>
        <dbReference type="ChEBI" id="CHEBI:15378"/>
        <dbReference type="ChEBI" id="CHEBI:17790"/>
        <dbReference type="ChEBI" id="CHEBI:140522"/>
        <dbReference type="ChEBI" id="CHEBI:140523"/>
        <dbReference type="EC" id="3.1.1.11"/>
    </reaction>
</comment>
<dbReference type="UniPathway" id="UPA00545">
    <property type="reaction ID" value="UER00823"/>
</dbReference>
<keyword evidence="5 10" id="KW-0378">Hydrolase</keyword>
<evidence type="ECO:0000256" key="1">
    <source>
        <dbReference type="ARBA" id="ARBA00005184"/>
    </source>
</evidence>
<dbReference type="Pfam" id="PF01095">
    <property type="entry name" value="Pectinesterase"/>
    <property type="match status" value="1"/>
</dbReference>
<proteinExistence type="inferred from homology"/>
<dbReference type="AlphaFoldDB" id="A0A835L9K8"/>
<dbReference type="GO" id="GO:0030599">
    <property type="term" value="F:pectinesterase activity"/>
    <property type="evidence" value="ECO:0007669"/>
    <property type="project" value="UniProtKB-UniRule"/>
</dbReference>
<evidence type="ECO:0000256" key="5">
    <source>
        <dbReference type="ARBA" id="ARBA00022801"/>
    </source>
</evidence>
<keyword evidence="11" id="KW-1133">Transmembrane helix</keyword>
<dbReference type="PROSITE" id="PS00800">
    <property type="entry name" value="PECTINESTERASE_1"/>
    <property type="match status" value="1"/>
</dbReference>
<dbReference type="FunFam" id="2.160.20.10:FF:000001">
    <property type="entry name" value="Pectinesterase"/>
    <property type="match status" value="1"/>
</dbReference>
<keyword evidence="14" id="KW-1185">Reference proteome</keyword>
<evidence type="ECO:0000256" key="9">
    <source>
        <dbReference type="PROSITE-ProRule" id="PRU10040"/>
    </source>
</evidence>
<keyword evidence="10" id="KW-0964">Secreted</keyword>
<dbReference type="InterPro" id="IPR012334">
    <property type="entry name" value="Pectin_lyas_fold"/>
</dbReference>
<dbReference type="InterPro" id="IPR000070">
    <property type="entry name" value="Pectinesterase_cat"/>
</dbReference>
<evidence type="ECO:0000256" key="7">
    <source>
        <dbReference type="ARBA" id="ARBA00023157"/>
    </source>
</evidence>
<evidence type="ECO:0000313" key="13">
    <source>
        <dbReference type="EMBL" id="KAF9587123.1"/>
    </source>
</evidence>
<accession>A0A835L9K8</accession>
<keyword evidence="11" id="KW-0812">Transmembrane</keyword>
<comment type="subcellular location">
    <subcellularLocation>
        <location evidence="10">Secreted</location>
        <location evidence="10">Cell wall</location>
    </subcellularLocation>
</comment>
<sequence length="554" mass="60866">MTNIKDVFAGMSDSSGKFCKKKKFLFIILSAILLVGAIIGVVAGVASRKKSNDTLSHAILKSACSNTRYPELCYSAIASVPGVAAKISTQKDVIEASLNLTITAVEHNYFTIKKIIKTRKALTKREKTALHDCLEMIDETLDEIRDTEDELDDYPKKKSLNQYAEDLKTLVSGAMTNQDSCLDGFSYEKADKEVRKLLIAGQVHVYHMLSNALAMICNMTNTDMFNQRSVSGRNLVEEEDVNKIDSDGFPKWLSAGDRRLLQAPNVQPNVVVAADGSGNYRTVAAAVAAAPEKSSTRYIIRIKAGTYRENVEIPKKKTNIMFMGDGRRNTIITGSRNVVDGSTTFKSATVAAVGERFLARDITFENTAGPSKHQAVALRVGSDLSAFYQCDMLAYQDTLYVHSLRQFYVKCIVAGTVDFIFGNAAAVLQDCDLHARRPNSGQRNMFTAQGRDDPNQNTGIVIQKCRIGATSDLLPVISSFPSFLGRPWKEYSRTIVMQSSISNVINPAGTANRVKWRGYRVLTNAADVQPFTVGRFIQGSSWLGSTGFPFSLGL</sequence>
<dbReference type="FunFam" id="1.20.140.40:FF:000010">
    <property type="entry name" value="Pectinesterase"/>
    <property type="match status" value="1"/>
</dbReference>
<dbReference type="InterPro" id="IPR018040">
    <property type="entry name" value="Pectinesterase_Tyr_AS"/>
</dbReference>
<evidence type="ECO:0000256" key="8">
    <source>
        <dbReference type="ARBA" id="ARBA00023180"/>
    </source>
</evidence>
<dbReference type="Proteomes" id="UP000631114">
    <property type="component" value="Unassembled WGS sequence"/>
</dbReference>
<evidence type="ECO:0000256" key="2">
    <source>
        <dbReference type="ARBA" id="ARBA00006027"/>
    </source>
</evidence>
<keyword evidence="7" id="KW-1015">Disulfide bond</keyword>
<evidence type="ECO:0000256" key="6">
    <source>
        <dbReference type="ARBA" id="ARBA00023085"/>
    </source>
</evidence>
<keyword evidence="8" id="KW-0325">Glycoprotein</keyword>
<dbReference type="EMBL" id="JADFTS010000050">
    <property type="protein sequence ID" value="KAF9587123.1"/>
    <property type="molecule type" value="Genomic_DNA"/>
</dbReference>
<comment type="similarity">
    <text evidence="2">In the N-terminal section; belongs to the PMEI family.</text>
</comment>
<comment type="similarity">
    <text evidence="3">In the C-terminal section; belongs to the pectinesterase family.</text>
</comment>
<evidence type="ECO:0000256" key="10">
    <source>
        <dbReference type="RuleBase" id="RU000589"/>
    </source>
</evidence>
<keyword evidence="10" id="KW-0961">Cell wall biogenesis/degradation</keyword>
<comment type="pathway">
    <text evidence="1 10">Glycan metabolism; pectin degradation; 2-dehydro-3-deoxy-D-gluconate from pectin: step 1/5.</text>
</comment>
<dbReference type="CDD" id="cd15798">
    <property type="entry name" value="PMEI-like_3"/>
    <property type="match status" value="1"/>
</dbReference>
<evidence type="ECO:0000256" key="3">
    <source>
        <dbReference type="ARBA" id="ARBA00007786"/>
    </source>
</evidence>
<dbReference type="Pfam" id="PF04043">
    <property type="entry name" value="PMEI"/>
    <property type="match status" value="1"/>
</dbReference>
<dbReference type="GO" id="GO:0004857">
    <property type="term" value="F:enzyme inhibitor activity"/>
    <property type="evidence" value="ECO:0007669"/>
    <property type="project" value="InterPro"/>
</dbReference>
<keyword evidence="6 10" id="KW-0063">Aspartyl esterase</keyword>
<evidence type="ECO:0000256" key="4">
    <source>
        <dbReference type="ARBA" id="ARBA00013229"/>
    </source>
</evidence>
<gene>
    <name evidence="13" type="ORF">IFM89_039666</name>
</gene>
<dbReference type="SMART" id="SM00856">
    <property type="entry name" value="PMEI"/>
    <property type="match status" value="1"/>
</dbReference>
<dbReference type="PROSITE" id="PS00503">
    <property type="entry name" value="PECTINESTERASE_2"/>
    <property type="match status" value="1"/>
</dbReference>